<dbReference type="EMBL" id="CP019980">
    <property type="protein sequence ID" value="AVK97883.1"/>
    <property type="molecule type" value="Genomic_DNA"/>
</dbReference>
<accession>A0A2S0K3D8</accession>
<reference evidence="2 4" key="2">
    <citation type="submission" date="2018-06" db="EMBL/GenBank/DDBJ databases">
        <authorList>
            <consortium name="Pathogen Informatics"/>
            <person name="Doyle S."/>
        </authorList>
    </citation>
    <scope>NUCLEOTIDE SEQUENCE [LARGE SCALE GENOMIC DNA]</scope>
    <source>
        <strain evidence="2 4">NCTC10338</strain>
    </source>
</reference>
<protein>
    <submittedName>
        <fullName evidence="1">Uncharacterized protein</fullName>
    </submittedName>
</protein>
<dbReference type="Proteomes" id="UP000238825">
    <property type="component" value="Chromosome"/>
</dbReference>
<sequence length="59" mass="6784">MQRLESDLVKSYRYSATFDVELAFLEASDWATQKQLFKGVTAVGKIHAFYDEKGNRIPI</sequence>
<dbReference type="GeneID" id="48277928"/>
<dbReference type="Proteomes" id="UP000255295">
    <property type="component" value="Unassembled WGS sequence"/>
</dbReference>
<proteinExistence type="predicted"/>
<dbReference type="AlphaFoldDB" id="A0A2S0K3D8"/>
<evidence type="ECO:0000313" key="4">
    <source>
        <dbReference type="Proteomes" id="UP000255295"/>
    </source>
</evidence>
<organism evidence="1 3">
    <name type="scientific">Lysinibacillus sphaericus</name>
    <name type="common">Bacillus sphaericus</name>
    <dbReference type="NCBI Taxonomy" id="1421"/>
    <lineage>
        <taxon>Bacteria</taxon>
        <taxon>Bacillati</taxon>
        <taxon>Bacillota</taxon>
        <taxon>Bacilli</taxon>
        <taxon>Bacillales</taxon>
        <taxon>Bacillaceae</taxon>
        <taxon>Lysinibacillus</taxon>
    </lineage>
</organism>
<gene>
    <name evidence="1" type="ORF">LS41612_17140</name>
    <name evidence="2" type="ORF">NCTC10338_01260</name>
</gene>
<reference evidence="1 3" key="1">
    <citation type="submission" date="2017-03" db="EMBL/GenBank/DDBJ databases">
        <title>The whole genome sequencing and assembly of Lysinibacillus sphaericus DSM 28T strain.</title>
        <authorList>
            <person name="Lee Y.-J."/>
            <person name="Yi H."/>
            <person name="Bahn Y.-S."/>
            <person name="Kim J.F."/>
            <person name="Lee D.-W."/>
        </authorList>
    </citation>
    <scope>NUCLEOTIDE SEQUENCE [LARGE SCALE GENOMIC DNA]</scope>
    <source>
        <strain evidence="1 3">DSM 28</strain>
    </source>
</reference>
<evidence type="ECO:0000313" key="2">
    <source>
        <dbReference type="EMBL" id="SUV16184.1"/>
    </source>
</evidence>
<evidence type="ECO:0000313" key="1">
    <source>
        <dbReference type="EMBL" id="AVK97883.1"/>
    </source>
</evidence>
<name>A0A2S0K3D8_LYSSH</name>
<evidence type="ECO:0000313" key="3">
    <source>
        <dbReference type="Proteomes" id="UP000238825"/>
    </source>
</evidence>
<dbReference type="EMBL" id="UFSZ01000001">
    <property type="protein sequence ID" value="SUV16184.1"/>
    <property type="molecule type" value="Genomic_DNA"/>
</dbReference>
<dbReference type="RefSeq" id="WP_024361586.1">
    <property type="nucleotide sequence ID" value="NZ_BJNS01000057.1"/>
</dbReference>